<evidence type="ECO:0000313" key="3">
    <source>
        <dbReference type="Proteomes" id="UP001205740"/>
    </source>
</evidence>
<dbReference type="Proteomes" id="UP001205740">
    <property type="component" value="Unassembled WGS sequence"/>
</dbReference>
<keyword evidence="2" id="KW-0378">Hydrolase</keyword>
<evidence type="ECO:0000256" key="1">
    <source>
        <dbReference type="SAM" id="SignalP"/>
    </source>
</evidence>
<accession>A0ABT1H194</accession>
<dbReference type="SUPFAM" id="SSF53474">
    <property type="entry name" value="alpha/beta-Hydrolases"/>
    <property type="match status" value="1"/>
</dbReference>
<reference evidence="2 3" key="1">
    <citation type="submission" date="2022-06" db="EMBL/GenBank/DDBJ databases">
        <title>Genomic Encyclopedia of Archaeal and Bacterial Type Strains, Phase II (KMG-II): from individual species to whole genera.</title>
        <authorList>
            <person name="Goeker M."/>
        </authorList>
    </citation>
    <scope>NUCLEOTIDE SEQUENCE [LARGE SCALE GENOMIC DNA]</scope>
    <source>
        <strain evidence="2 3">DSM 45037</strain>
    </source>
</reference>
<dbReference type="InterPro" id="IPR029058">
    <property type="entry name" value="AB_hydrolase_fold"/>
</dbReference>
<proteinExistence type="predicted"/>
<gene>
    <name evidence="2" type="ORF">LX12_001510</name>
</gene>
<feature type="chain" id="PRO_5045366658" evidence="1">
    <location>
        <begin position="40"/>
        <end position="352"/>
    </location>
</feature>
<dbReference type="InterPro" id="IPR050583">
    <property type="entry name" value="Mycobacterial_A85_antigen"/>
</dbReference>
<dbReference type="Gene3D" id="3.40.50.1820">
    <property type="entry name" value="alpha/beta hydrolase"/>
    <property type="match status" value="1"/>
</dbReference>
<dbReference type="PANTHER" id="PTHR48098:SF1">
    <property type="entry name" value="DIACYLGLYCEROL ACYLTRANSFERASE_MYCOLYLTRANSFERASE AG85A"/>
    <property type="match status" value="1"/>
</dbReference>
<dbReference type="Pfam" id="PF00756">
    <property type="entry name" value="Esterase"/>
    <property type="match status" value="1"/>
</dbReference>
<feature type="signal peptide" evidence="1">
    <location>
        <begin position="1"/>
        <end position="39"/>
    </location>
</feature>
<sequence length="352" mass="37441">MLTSTTPAGARHGRLRRMTRVAVVAGALAAGLLAPTAVAGADPGLPATGARSADGSELVKVTRVDARRLDITVRSAAMSRDIPLSVILPRDRSKPRPVFYLLNGAGGGEDAATWQRQTDVVQFFGDKDVTVVTPNAGAYTYYTDWQRDDPVLGRNKWSTFLGTELPPIMDAAFDGSGKNAIAGISSSGTSVLDLGIEHPGVYRAVGAYSGCASTAGPAGQTYVRLVVSSRGGANPENMWGPYNGQGWRDHDAILNAAKLRGLSLWISSSSGLPGKYDNPQSIQPGTSLDQQIILGGPIEAAVNQCTHQLADRLRALRIPFTADFPPQGTHSWLYWQDQLHRSWPQIGRAIGA</sequence>
<dbReference type="GO" id="GO:0016787">
    <property type="term" value="F:hydrolase activity"/>
    <property type="evidence" value="ECO:0007669"/>
    <property type="project" value="UniProtKB-KW"/>
</dbReference>
<evidence type="ECO:0000313" key="2">
    <source>
        <dbReference type="EMBL" id="MCP2160323.1"/>
    </source>
</evidence>
<organism evidence="2 3">
    <name type="scientific">Williamsia serinedens</name>
    <dbReference type="NCBI Taxonomy" id="391736"/>
    <lineage>
        <taxon>Bacteria</taxon>
        <taxon>Bacillati</taxon>
        <taxon>Actinomycetota</taxon>
        <taxon>Actinomycetes</taxon>
        <taxon>Mycobacteriales</taxon>
        <taxon>Nocardiaceae</taxon>
        <taxon>Williamsia</taxon>
    </lineage>
</organism>
<keyword evidence="3" id="KW-1185">Reference proteome</keyword>
<name>A0ABT1H194_9NOCA</name>
<dbReference type="InterPro" id="IPR000801">
    <property type="entry name" value="Esterase-like"/>
</dbReference>
<comment type="caution">
    <text evidence="2">The sequence shown here is derived from an EMBL/GenBank/DDBJ whole genome shotgun (WGS) entry which is preliminary data.</text>
</comment>
<protein>
    <submittedName>
        <fullName evidence="2">S-formylglutathione hydrolase FrmB</fullName>
    </submittedName>
</protein>
<dbReference type="PANTHER" id="PTHR48098">
    <property type="entry name" value="ENTEROCHELIN ESTERASE-RELATED"/>
    <property type="match status" value="1"/>
</dbReference>
<dbReference type="EMBL" id="JAMTCG010000003">
    <property type="protein sequence ID" value="MCP2160323.1"/>
    <property type="molecule type" value="Genomic_DNA"/>
</dbReference>
<keyword evidence="1" id="KW-0732">Signal</keyword>